<dbReference type="AlphaFoldDB" id="A0A9D4RDZ3"/>
<name>A0A9D4RDZ3_DREPO</name>
<evidence type="ECO:0000313" key="1">
    <source>
        <dbReference type="EMBL" id="KAH3862830.1"/>
    </source>
</evidence>
<dbReference type="Proteomes" id="UP000828390">
    <property type="component" value="Unassembled WGS sequence"/>
</dbReference>
<organism evidence="1 2">
    <name type="scientific">Dreissena polymorpha</name>
    <name type="common">Zebra mussel</name>
    <name type="synonym">Mytilus polymorpha</name>
    <dbReference type="NCBI Taxonomy" id="45954"/>
    <lineage>
        <taxon>Eukaryota</taxon>
        <taxon>Metazoa</taxon>
        <taxon>Spiralia</taxon>
        <taxon>Lophotrochozoa</taxon>
        <taxon>Mollusca</taxon>
        <taxon>Bivalvia</taxon>
        <taxon>Autobranchia</taxon>
        <taxon>Heteroconchia</taxon>
        <taxon>Euheterodonta</taxon>
        <taxon>Imparidentia</taxon>
        <taxon>Neoheterodontei</taxon>
        <taxon>Myida</taxon>
        <taxon>Dreissenoidea</taxon>
        <taxon>Dreissenidae</taxon>
        <taxon>Dreissena</taxon>
    </lineage>
</organism>
<comment type="caution">
    <text evidence="1">The sequence shown here is derived from an EMBL/GenBank/DDBJ whole genome shotgun (WGS) entry which is preliminary data.</text>
</comment>
<keyword evidence="2" id="KW-1185">Reference proteome</keyword>
<dbReference type="EMBL" id="JAIWYP010000002">
    <property type="protein sequence ID" value="KAH3862830.1"/>
    <property type="molecule type" value="Genomic_DNA"/>
</dbReference>
<gene>
    <name evidence="1" type="ORF">DPMN_025805</name>
</gene>
<proteinExistence type="predicted"/>
<evidence type="ECO:0000313" key="2">
    <source>
        <dbReference type="Proteomes" id="UP000828390"/>
    </source>
</evidence>
<reference evidence="1" key="1">
    <citation type="journal article" date="2019" name="bioRxiv">
        <title>The Genome of the Zebra Mussel, Dreissena polymorpha: A Resource for Invasive Species Research.</title>
        <authorList>
            <person name="McCartney M.A."/>
            <person name="Auch B."/>
            <person name="Kono T."/>
            <person name="Mallez S."/>
            <person name="Zhang Y."/>
            <person name="Obille A."/>
            <person name="Becker A."/>
            <person name="Abrahante J.E."/>
            <person name="Garbe J."/>
            <person name="Badalamenti J.P."/>
            <person name="Herman A."/>
            <person name="Mangelson H."/>
            <person name="Liachko I."/>
            <person name="Sullivan S."/>
            <person name="Sone E.D."/>
            <person name="Koren S."/>
            <person name="Silverstein K.A.T."/>
            <person name="Beckman K.B."/>
            <person name="Gohl D.M."/>
        </authorList>
    </citation>
    <scope>NUCLEOTIDE SEQUENCE</scope>
    <source>
        <strain evidence="1">Duluth1</strain>
        <tissue evidence="1">Whole animal</tissue>
    </source>
</reference>
<protein>
    <submittedName>
        <fullName evidence="1">Uncharacterized protein</fullName>
    </submittedName>
</protein>
<reference evidence="1" key="2">
    <citation type="submission" date="2020-11" db="EMBL/GenBank/DDBJ databases">
        <authorList>
            <person name="McCartney M.A."/>
            <person name="Auch B."/>
            <person name="Kono T."/>
            <person name="Mallez S."/>
            <person name="Becker A."/>
            <person name="Gohl D.M."/>
            <person name="Silverstein K.A.T."/>
            <person name="Koren S."/>
            <person name="Bechman K.B."/>
            <person name="Herman A."/>
            <person name="Abrahante J.E."/>
            <person name="Garbe J."/>
        </authorList>
    </citation>
    <scope>NUCLEOTIDE SEQUENCE</scope>
    <source>
        <strain evidence="1">Duluth1</strain>
        <tissue evidence="1">Whole animal</tissue>
    </source>
</reference>
<sequence length="89" mass="9703">MTDKLGATDGRQSALAPVTINVNRNNFCPSFAPLPAPTINELLIPQTVINFGTYMRDSDSNVSASGSGYRGIYRCVISSMKVLTFRLLF</sequence>
<accession>A0A9D4RDZ3</accession>